<dbReference type="EMBL" id="JYDP01000266">
    <property type="protein sequence ID" value="KRZ01724.1"/>
    <property type="molecule type" value="Genomic_DNA"/>
</dbReference>
<reference evidence="2 3" key="1">
    <citation type="submission" date="2015-01" db="EMBL/GenBank/DDBJ databases">
        <title>Evolution of Trichinella species and genotypes.</title>
        <authorList>
            <person name="Korhonen P.K."/>
            <person name="Edoardo P."/>
            <person name="Giuseppe L.R."/>
            <person name="Gasser R.B."/>
        </authorList>
    </citation>
    <scope>NUCLEOTIDE SEQUENCE [LARGE SCALE GENOMIC DNA]</scope>
    <source>
        <strain evidence="2">ISS1029</strain>
    </source>
</reference>
<organism evidence="2 3">
    <name type="scientific">Trichinella zimbabwensis</name>
    <dbReference type="NCBI Taxonomy" id="268475"/>
    <lineage>
        <taxon>Eukaryota</taxon>
        <taxon>Metazoa</taxon>
        <taxon>Ecdysozoa</taxon>
        <taxon>Nematoda</taxon>
        <taxon>Enoplea</taxon>
        <taxon>Dorylaimia</taxon>
        <taxon>Trichinellida</taxon>
        <taxon>Trichinellidae</taxon>
        <taxon>Trichinella</taxon>
    </lineage>
</organism>
<dbReference type="Proteomes" id="UP000055024">
    <property type="component" value="Unassembled WGS sequence"/>
</dbReference>
<sequence length="93" mass="11047">MEERYFWENESGPDLNGAEFLGKYGSGPDKKWRSKLWENSTKQGKRLVTEKEVNGTGLEKKRRGMLAEHRRKREKDEEDFLKENESMPEKKRA</sequence>
<evidence type="ECO:0000313" key="3">
    <source>
        <dbReference type="Proteomes" id="UP000055024"/>
    </source>
</evidence>
<feature type="compositionally biased region" description="Basic residues" evidence="1">
    <location>
        <begin position="60"/>
        <end position="73"/>
    </location>
</feature>
<protein>
    <submittedName>
        <fullName evidence="2">Uncharacterized protein</fullName>
    </submittedName>
</protein>
<dbReference type="AlphaFoldDB" id="A0A0V1GTW2"/>
<comment type="caution">
    <text evidence="2">The sequence shown here is derived from an EMBL/GenBank/DDBJ whole genome shotgun (WGS) entry which is preliminary data.</text>
</comment>
<name>A0A0V1GTW2_9BILA</name>
<accession>A0A0V1GTW2</accession>
<evidence type="ECO:0000256" key="1">
    <source>
        <dbReference type="SAM" id="MobiDB-lite"/>
    </source>
</evidence>
<evidence type="ECO:0000313" key="2">
    <source>
        <dbReference type="EMBL" id="KRZ01724.1"/>
    </source>
</evidence>
<feature type="region of interest" description="Disordered" evidence="1">
    <location>
        <begin position="57"/>
        <end position="93"/>
    </location>
</feature>
<proteinExistence type="predicted"/>
<feature type="compositionally biased region" description="Basic and acidic residues" evidence="1">
    <location>
        <begin position="81"/>
        <end position="93"/>
    </location>
</feature>
<gene>
    <name evidence="2" type="ORF">T11_10271</name>
</gene>
<keyword evidence="3" id="KW-1185">Reference proteome</keyword>